<dbReference type="AlphaFoldDB" id="A0A0U3B690"/>
<name>A0A0U3B690_9ALTE</name>
<dbReference type="GO" id="GO:0071555">
    <property type="term" value="P:cell wall organization"/>
    <property type="evidence" value="ECO:0007669"/>
    <property type="project" value="UniProtKB-KW"/>
</dbReference>
<keyword evidence="7 8" id="KW-0961">Cell wall biogenesis/degradation</keyword>
<comment type="similarity">
    <text evidence="1">Belongs to the transglycosylase Slt family.</text>
</comment>
<dbReference type="CDD" id="cd13403">
    <property type="entry name" value="MLTF-like"/>
    <property type="match status" value="1"/>
</dbReference>
<dbReference type="GO" id="GO:0008933">
    <property type="term" value="F:peptidoglycan lytic transglycosylase activity"/>
    <property type="evidence" value="ECO:0007669"/>
    <property type="project" value="UniProtKB-UniRule"/>
</dbReference>
<evidence type="ECO:0000313" key="11">
    <source>
        <dbReference type="Proteomes" id="UP000068447"/>
    </source>
</evidence>
<dbReference type="Gene3D" id="1.10.530.10">
    <property type="match status" value="1"/>
</dbReference>
<organism evidence="10 11">
    <name type="scientific">Lacimicrobium alkaliphilum</name>
    <dbReference type="NCBI Taxonomy" id="1526571"/>
    <lineage>
        <taxon>Bacteria</taxon>
        <taxon>Pseudomonadati</taxon>
        <taxon>Pseudomonadota</taxon>
        <taxon>Gammaproteobacteria</taxon>
        <taxon>Alteromonadales</taxon>
        <taxon>Alteromonadaceae</taxon>
        <taxon>Lacimicrobium</taxon>
    </lineage>
</organism>
<dbReference type="EMBL" id="CP013650">
    <property type="protein sequence ID" value="ALS99113.1"/>
    <property type="molecule type" value="Genomic_DNA"/>
</dbReference>
<sequence>MATNPLIQYRITVRPLNPLRQAILLITLSLCLTSCQPQRKPNVLQQVTDSGVLKVGTQYGLTTYYTGPNGPEGFEYELVKGFADYLGVRLEVYPYFSLSQAFSQVQKQQIQLLAAGLSVTPQRSADFKFGPPYQYVSQKLIFKQGEVRPRGPEDLTGEMIVVAGSNHTDTLKGLQQKLPALDWQETNEMDNEELMEAVLREEYDYTVADSNILAIMRRRHPELSIGFTLQEPQRVAWAMSKEQDDSLLAAMLDYFGSLYEDGRLAALEDKYFGHIRQFNYVDTRLFIKAAEQTLPKYQPLFEQYADKIDWRLVAAMSYQESHWNPRARSPTGVRGMMMLTLPTAKDLGVTSRLDPRQSIQGGATYLQGLVERIPERIEYPDRLWFALAAYNVGMGHLEDARILTERQGGNPDIWVDVKSRLPLLRQKRFYKTTRYGYARGDEAVTYVANIRRYYDTLVWLDEQQRLNADNDKDETIGE</sequence>
<reference evidence="10 11" key="1">
    <citation type="submission" date="2015-12" db="EMBL/GenBank/DDBJ databases">
        <title>Complete genome of Lacimicrobium alkaliphilum KCTC 32984.</title>
        <authorList>
            <person name="Kim S.-G."/>
            <person name="Lee Y.-J."/>
        </authorList>
    </citation>
    <scope>NUCLEOTIDE SEQUENCE [LARGE SCALE GENOMIC DNA]</scope>
    <source>
        <strain evidence="10 11">YelD216</strain>
    </source>
</reference>
<evidence type="ECO:0000256" key="5">
    <source>
        <dbReference type="ARBA" id="ARBA00023237"/>
    </source>
</evidence>
<comment type="caution">
    <text evidence="8">Lacks conserved residue(s) required for the propagation of feature annotation.</text>
</comment>
<dbReference type="FunFam" id="1.10.530.10:FF:000003">
    <property type="entry name" value="Membrane-bound lytic murein transglycosylase F"/>
    <property type="match status" value="1"/>
</dbReference>
<dbReference type="Pfam" id="PF00497">
    <property type="entry name" value="SBP_bac_3"/>
    <property type="match status" value="1"/>
</dbReference>
<dbReference type="GO" id="GO:0009253">
    <property type="term" value="P:peptidoglycan catabolic process"/>
    <property type="evidence" value="ECO:0007669"/>
    <property type="project" value="TreeGrafter"/>
</dbReference>
<dbReference type="HAMAP" id="MF_02016">
    <property type="entry name" value="MltF"/>
    <property type="match status" value="1"/>
</dbReference>
<evidence type="ECO:0000256" key="7">
    <source>
        <dbReference type="ARBA" id="ARBA00023316"/>
    </source>
</evidence>
<dbReference type="PROSITE" id="PS00922">
    <property type="entry name" value="TRANSGLYCOSYLASE"/>
    <property type="match status" value="1"/>
</dbReference>
<evidence type="ECO:0000256" key="2">
    <source>
        <dbReference type="ARBA" id="ARBA00010333"/>
    </source>
</evidence>
<dbReference type="SUPFAM" id="SSF53955">
    <property type="entry name" value="Lysozyme-like"/>
    <property type="match status" value="1"/>
</dbReference>
<comment type="similarity">
    <text evidence="8">In the C-terminal section; belongs to the transglycosylase Slt family.</text>
</comment>
<comment type="domain">
    <text evidence="8">The N-terminal domain does not have lytic activity and probably modulates enzymatic activity. The C-terminal domain is the catalytic active domain.</text>
</comment>
<dbReference type="InterPro" id="IPR023346">
    <property type="entry name" value="Lysozyme-like_dom_sf"/>
</dbReference>
<keyword evidence="5 8" id="KW-0998">Cell outer membrane</keyword>
<dbReference type="CDD" id="cd01009">
    <property type="entry name" value="PBP2_YfhD_N"/>
    <property type="match status" value="1"/>
</dbReference>
<feature type="region of interest" description="LT domain" evidence="8">
    <location>
        <begin position="276"/>
        <end position="478"/>
    </location>
</feature>
<dbReference type="InterPro" id="IPR023703">
    <property type="entry name" value="MltF"/>
</dbReference>
<evidence type="ECO:0000256" key="3">
    <source>
        <dbReference type="ARBA" id="ARBA00022729"/>
    </source>
</evidence>
<dbReference type="GO" id="GO:0009279">
    <property type="term" value="C:cell outer membrane"/>
    <property type="evidence" value="ECO:0007669"/>
    <property type="project" value="UniProtKB-SubCell"/>
</dbReference>
<evidence type="ECO:0000313" key="10">
    <source>
        <dbReference type="EMBL" id="ALS99113.1"/>
    </source>
</evidence>
<comment type="similarity">
    <text evidence="2">Belongs to the bacterial solute-binding protein 3 family.</text>
</comment>
<proteinExistence type="inferred from homology"/>
<dbReference type="Proteomes" id="UP000068447">
    <property type="component" value="Chromosome"/>
</dbReference>
<dbReference type="EC" id="4.2.2.n1" evidence="8"/>
<dbReference type="Pfam" id="PF01464">
    <property type="entry name" value="SLT"/>
    <property type="match status" value="1"/>
</dbReference>
<keyword evidence="11" id="KW-1185">Reference proteome</keyword>
<keyword evidence="3 8" id="KW-0732">Signal</keyword>
<dbReference type="PANTHER" id="PTHR35936">
    <property type="entry name" value="MEMBRANE-BOUND LYTIC MUREIN TRANSGLYCOSYLASE F"/>
    <property type="match status" value="1"/>
</dbReference>
<evidence type="ECO:0000256" key="4">
    <source>
        <dbReference type="ARBA" id="ARBA00023136"/>
    </source>
</evidence>
<dbReference type="NCBIfam" id="NF008112">
    <property type="entry name" value="PRK10859.1"/>
    <property type="match status" value="1"/>
</dbReference>
<feature type="active site" evidence="8">
    <location>
        <position position="320"/>
    </location>
</feature>
<evidence type="ECO:0000256" key="6">
    <source>
        <dbReference type="ARBA" id="ARBA00023239"/>
    </source>
</evidence>
<dbReference type="InterPro" id="IPR001638">
    <property type="entry name" value="Solute-binding_3/MltF_N"/>
</dbReference>
<comment type="function">
    <text evidence="8">Murein-degrading enzyme that degrades murein glycan strands and insoluble, high-molecular weight murein sacculi, with the concomitant formation of a 1,6-anhydromuramoyl product. Lytic transglycosylases (LTs) play an integral role in the metabolism of the peptidoglycan (PG) sacculus. Their lytic action creates space within the PG sacculus to allow for its expansion as well as for the insertion of various structures such as secretion systems and flagella.</text>
</comment>
<dbReference type="KEGG" id="lal:AT746_13120"/>
<keyword evidence="4 8" id="KW-0472">Membrane</keyword>
<comment type="catalytic activity">
    <reaction evidence="8">
        <text>Exolytic cleavage of the (1-&gt;4)-beta-glycosidic linkage between N-acetylmuramic acid (MurNAc) and N-acetylglucosamine (GlcNAc) residues in peptidoglycan, from either the reducing or the non-reducing ends of the peptidoglycan chains, with concomitant formation of a 1,6-anhydrobond in the MurNAc residue.</text>
        <dbReference type="EC" id="4.2.2.n1"/>
    </reaction>
</comment>
<comment type="subcellular location">
    <subcellularLocation>
        <location evidence="8">Cell outer membrane</location>
        <topology evidence="8">Peripheral membrane protein</topology>
    </subcellularLocation>
    <text evidence="8">Attached to the inner leaflet of the outer membrane.</text>
</comment>
<feature type="domain" description="Solute-binding protein family 3/N-terminal" evidence="9">
    <location>
        <begin position="52"/>
        <end position="275"/>
    </location>
</feature>
<evidence type="ECO:0000256" key="8">
    <source>
        <dbReference type="HAMAP-Rule" id="MF_02016"/>
    </source>
</evidence>
<dbReference type="Gene3D" id="3.40.190.10">
    <property type="entry name" value="Periplasmic binding protein-like II"/>
    <property type="match status" value="2"/>
</dbReference>
<dbReference type="STRING" id="1526571.AT746_13120"/>
<accession>A0A0U3B690</accession>
<dbReference type="InterPro" id="IPR000189">
    <property type="entry name" value="Transglyc_AS"/>
</dbReference>
<dbReference type="PANTHER" id="PTHR35936:SF32">
    <property type="entry name" value="MEMBRANE-BOUND LYTIC MUREIN TRANSGLYCOSYLASE F"/>
    <property type="match status" value="1"/>
</dbReference>
<evidence type="ECO:0000256" key="1">
    <source>
        <dbReference type="ARBA" id="ARBA00007734"/>
    </source>
</evidence>
<comment type="similarity">
    <text evidence="8">In the N-terminal section; belongs to the bacterial solute-binding protein 3 family.</text>
</comment>
<dbReference type="GO" id="GO:0016998">
    <property type="term" value="P:cell wall macromolecule catabolic process"/>
    <property type="evidence" value="ECO:0007669"/>
    <property type="project" value="UniProtKB-UniRule"/>
</dbReference>
<protein>
    <recommendedName>
        <fullName evidence="8">Membrane-bound lytic murein transglycosylase F</fullName>
        <ecNumber evidence="8">4.2.2.n1</ecNumber>
    </recommendedName>
    <alternativeName>
        <fullName evidence="8">Murein lyase F</fullName>
    </alternativeName>
</protein>
<gene>
    <name evidence="8" type="primary">mltF</name>
    <name evidence="10" type="ORF">AT746_13120</name>
</gene>
<dbReference type="OrthoDB" id="9815002at2"/>
<keyword evidence="6 8" id="KW-0456">Lyase</keyword>
<dbReference type="SMART" id="SM00062">
    <property type="entry name" value="PBPb"/>
    <property type="match status" value="1"/>
</dbReference>
<dbReference type="SUPFAM" id="SSF53850">
    <property type="entry name" value="Periplasmic binding protein-like II"/>
    <property type="match status" value="1"/>
</dbReference>
<dbReference type="InterPro" id="IPR008258">
    <property type="entry name" value="Transglycosylase_SLT_dom_1"/>
</dbReference>
<evidence type="ECO:0000259" key="9">
    <source>
        <dbReference type="SMART" id="SM00062"/>
    </source>
</evidence>